<dbReference type="InterPro" id="IPR051538">
    <property type="entry name" value="Acyl-CoA_Synth/Transferase"/>
</dbReference>
<dbReference type="Pfam" id="PF13549">
    <property type="entry name" value="ATP-grasp_5"/>
    <property type="match status" value="1"/>
</dbReference>
<gene>
    <name evidence="7" type="ORF">GCM10022421_28440</name>
</gene>
<evidence type="ECO:0000256" key="1">
    <source>
        <dbReference type="ARBA" id="ARBA00022598"/>
    </source>
</evidence>
<organism evidence="7 8">
    <name type="scientific">Oceanisphaera sediminis</name>
    <dbReference type="NCBI Taxonomy" id="981381"/>
    <lineage>
        <taxon>Bacteria</taxon>
        <taxon>Pseudomonadati</taxon>
        <taxon>Pseudomonadota</taxon>
        <taxon>Gammaproteobacteria</taxon>
        <taxon>Aeromonadales</taxon>
        <taxon>Aeromonadaceae</taxon>
        <taxon>Oceanisphaera</taxon>
    </lineage>
</organism>
<evidence type="ECO:0000256" key="3">
    <source>
        <dbReference type="ARBA" id="ARBA00022840"/>
    </source>
</evidence>
<evidence type="ECO:0000313" key="8">
    <source>
        <dbReference type="Proteomes" id="UP001501479"/>
    </source>
</evidence>
<keyword evidence="3 4" id="KW-0067">ATP-binding</keyword>
<dbReference type="InterPro" id="IPR043938">
    <property type="entry name" value="Ligase_CoA_dom"/>
</dbReference>
<dbReference type="PROSITE" id="PS51186">
    <property type="entry name" value="GNAT"/>
    <property type="match status" value="1"/>
</dbReference>
<dbReference type="CDD" id="cd04301">
    <property type="entry name" value="NAT_SF"/>
    <property type="match status" value="1"/>
</dbReference>
<dbReference type="SUPFAM" id="SSF51735">
    <property type="entry name" value="NAD(P)-binding Rossmann-fold domains"/>
    <property type="match status" value="1"/>
</dbReference>
<protein>
    <submittedName>
        <fullName evidence="7">Bifunctional acetate--CoA ligase family protein/GNAT family N-acetyltransferase</fullName>
    </submittedName>
</protein>
<dbReference type="Gene3D" id="3.40.50.261">
    <property type="entry name" value="Succinyl-CoA synthetase domains"/>
    <property type="match status" value="2"/>
</dbReference>
<dbReference type="Gene3D" id="3.40.50.720">
    <property type="entry name" value="NAD(P)-binding Rossmann-like Domain"/>
    <property type="match status" value="1"/>
</dbReference>
<dbReference type="InterPro" id="IPR013815">
    <property type="entry name" value="ATP_grasp_subdomain_1"/>
</dbReference>
<dbReference type="Pfam" id="PF13380">
    <property type="entry name" value="CoA_binding_2"/>
    <property type="match status" value="1"/>
</dbReference>
<dbReference type="PANTHER" id="PTHR43334">
    <property type="entry name" value="ACETATE--COA LIGASE [ADP-FORMING]"/>
    <property type="match status" value="1"/>
</dbReference>
<dbReference type="SUPFAM" id="SSF55729">
    <property type="entry name" value="Acyl-CoA N-acyltransferases (Nat)"/>
    <property type="match status" value="1"/>
</dbReference>
<keyword evidence="2 4" id="KW-0547">Nucleotide-binding</keyword>
<accession>A0ABP7EL54</accession>
<dbReference type="EMBL" id="BAABDS010000039">
    <property type="protein sequence ID" value="GAA3718564.1"/>
    <property type="molecule type" value="Genomic_DNA"/>
</dbReference>
<dbReference type="Pfam" id="PF19045">
    <property type="entry name" value="Ligase_CoA_2"/>
    <property type="match status" value="1"/>
</dbReference>
<evidence type="ECO:0000256" key="4">
    <source>
        <dbReference type="PROSITE-ProRule" id="PRU00409"/>
    </source>
</evidence>
<reference evidence="8" key="1">
    <citation type="journal article" date="2019" name="Int. J. Syst. Evol. Microbiol.">
        <title>The Global Catalogue of Microorganisms (GCM) 10K type strain sequencing project: providing services to taxonomists for standard genome sequencing and annotation.</title>
        <authorList>
            <consortium name="The Broad Institute Genomics Platform"/>
            <consortium name="The Broad Institute Genome Sequencing Center for Infectious Disease"/>
            <person name="Wu L."/>
            <person name="Ma J."/>
        </authorList>
    </citation>
    <scope>NUCLEOTIDE SEQUENCE [LARGE SCALE GENOMIC DNA]</scope>
    <source>
        <strain evidence="8">JCM 17329</strain>
    </source>
</reference>
<evidence type="ECO:0000259" key="5">
    <source>
        <dbReference type="PROSITE" id="PS50975"/>
    </source>
</evidence>
<dbReference type="RefSeq" id="WP_344965423.1">
    <property type="nucleotide sequence ID" value="NZ_BAABDS010000039.1"/>
</dbReference>
<feature type="domain" description="ATP-grasp" evidence="5">
    <location>
        <begin position="496"/>
        <end position="532"/>
    </location>
</feature>
<comment type="caution">
    <text evidence="7">The sequence shown here is derived from an EMBL/GenBank/DDBJ whole genome shotgun (WGS) entry which is preliminary data.</text>
</comment>
<dbReference type="InterPro" id="IPR011761">
    <property type="entry name" value="ATP-grasp"/>
</dbReference>
<dbReference type="GO" id="GO:0016874">
    <property type="term" value="F:ligase activity"/>
    <property type="evidence" value="ECO:0007669"/>
    <property type="project" value="UniProtKB-KW"/>
</dbReference>
<dbReference type="InterPro" id="IPR016181">
    <property type="entry name" value="Acyl_CoA_acyltransferase"/>
</dbReference>
<evidence type="ECO:0000256" key="2">
    <source>
        <dbReference type="ARBA" id="ARBA00022741"/>
    </source>
</evidence>
<dbReference type="Gene3D" id="3.40.630.30">
    <property type="match status" value="1"/>
</dbReference>
<dbReference type="InterPro" id="IPR016102">
    <property type="entry name" value="Succinyl-CoA_synth-like"/>
</dbReference>
<dbReference type="Gene3D" id="3.30.1490.20">
    <property type="entry name" value="ATP-grasp fold, A domain"/>
    <property type="match status" value="1"/>
</dbReference>
<dbReference type="Pfam" id="PF00583">
    <property type="entry name" value="Acetyltransf_1"/>
    <property type="match status" value="1"/>
</dbReference>
<dbReference type="SMART" id="SM00881">
    <property type="entry name" value="CoA_binding"/>
    <property type="match status" value="1"/>
</dbReference>
<dbReference type="Proteomes" id="UP001501479">
    <property type="component" value="Unassembled WGS sequence"/>
</dbReference>
<keyword evidence="8" id="KW-1185">Reference proteome</keyword>
<dbReference type="InterPro" id="IPR036291">
    <property type="entry name" value="NAD(P)-bd_dom_sf"/>
</dbReference>
<dbReference type="InterPro" id="IPR032875">
    <property type="entry name" value="Succ_CoA_lig_flav_dom"/>
</dbReference>
<feature type="domain" description="N-acetyltransferase" evidence="6">
    <location>
        <begin position="735"/>
        <end position="886"/>
    </location>
</feature>
<name>A0ABP7EL54_9GAMM</name>
<dbReference type="InterPro" id="IPR003781">
    <property type="entry name" value="CoA-bd"/>
</dbReference>
<sequence length="894" mass="97372">MPLQGLDALFRPTSIAVIGASHRDDGAGKLVMKNLLAGNFSGPVMPVNPKYEAVAGVMAYPDIQSLPRVPDLAIICTPAGKNPGIIDQLGRKGCKAAIILAAGTSSEQLEQMKASAREHRMRLLGPNSMGVILPHMGLNVSFAPFPAKPGRIAFVSQSAAVCSTILDWARHNDIGFSHFISLGDACDIDFAQLLDYLARDRHTSAILLYMDAVQDARAFMSAARTASRNKAVLVVKSGKTRIGAQLGHLHTGGNVGMVGMDAAYDAAIRRAGMLRVRDTHDLFAAVETLNHAQSLRGERLVILTNGGGPAIMAIDTLLARGGKLASLSEGTRAALDQVLPSAWSRTNPIDIVGDAPVARYTDSLKVLLDSDDCDAILIMHAPSAAVNSTLVAREVIRIIKEHPRARRFNILTNWSGETSVFEARRCFTEAGIPTYRTPESAAGAFMHLVEYRRNQKQLMETPESISDMPSDSETVKLLIREAFDQGIVQLDTHEVSRLMAAYGIQTLPTWIASDSTEAAHIAEQIGYPVAIKLRSPDIVHKSEVSGVVLNLRSAAEVAQAADAIMDRVRQAYPGARIHGLIVQRMARRAGSQELHIGVRSDPVFGPVILLGDGGIDWEGEEQAAVALLPLNMTLARYLVINALKSGKVRANRSQQSLDMEALCRVLTKVSHLIINHPEITRLDIHPLLATGKELIALDVSMKLEPFTGDGQARLAIRPYPKEWEERTLLKDGSSILLRPVLPEDEPAHKDFVSHVSDEDRYKRFFADVVIGHEELAHMTQIDYDREIAFVAVAEDGKILAVVRAISDPDNEDAEFAVLVRSDLKGMGLGRLLMEKIIRYARVRGLSSLSGITMPSNRGMITLARKLGFKVKVQLEDGIAELKLQLEKEEITPSL</sequence>
<proteinExistence type="predicted"/>
<dbReference type="PANTHER" id="PTHR43334:SF1">
    <property type="entry name" value="3-HYDROXYPROPIONATE--COA LIGASE [ADP-FORMING]"/>
    <property type="match status" value="1"/>
</dbReference>
<dbReference type="SUPFAM" id="SSF52210">
    <property type="entry name" value="Succinyl-CoA synthetase domains"/>
    <property type="match status" value="2"/>
</dbReference>
<dbReference type="Pfam" id="PF13607">
    <property type="entry name" value="Succ_CoA_lig"/>
    <property type="match status" value="1"/>
</dbReference>
<evidence type="ECO:0000313" key="7">
    <source>
        <dbReference type="EMBL" id="GAA3718564.1"/>
    </source>
</evidence>
<dbReference type="InterPro" id="IPR000182">
    <property type="entry name" value="GNAT_dom"/>
</dbReference>
<dbReference type="SUPFAM" id="SSF56059">
    <property type="entry name" value="Glutathione synthetase ATP-binding domain-like"/>
    <property type="match status" value="1"/>
</dbReference>
<keyword evidence="1 7" id="KW-0436">Ligase</keyword>
<dbReference type="PROSITE" id="PS50975">
    <property type="entry name" value="ATP_GRASP"/>
    <property type="match status" value="1"/>
</dbReference>
<dbReference type="Gene3D" id="3.30.470.20">
    <property type="entry name" value="ATP-grasp fold, B domain"/>
    <property type="match status" value="1"/>
</dbReference>
<evidence type="ECO:0000259" key="6">
    <source>
        <dbReference type="PROSITE" id="PS51186"/>
    </source>
</evidence>